<evidence type="ECO:0000256" key="10">
    <source>
        <dbReference type="RuleBase" id="RU363130"/>
    </source>
</evidence>
<protein>
    <recommendedName>
        <fullName evidence="10">Holocytochrome c-type synthase</fullName>
        <ecNumber evidence="10">4.4.1.17</ecNumber>
    </recommendedName>
</protein>
<comment type="similarity">
    <text evidence="2 10">Belongs to the cytochrome c-type heme lyase family.</text>
</comment>
<keyword evidence="3 10" id="KW-0349">Heme</keyword>
<dbReference type="InterPro" id="IPR000511">
    <property type="entry name" value="Holocyt_c/c1_synthase"/>
</dbReference>
<keyword evidence="6 10" id="KW-0408">Iron</keyword>
<organism evidence="12">
    <name type="scientific">Alexandrium monilatum</name>
    <dbReference type="NCBI Taxonomy" id="311494"/>
    <lineage>
        <taxon>Eukaryota</taxon>
        <taxon>Sar</taxon>
        <taxon>Alveolata</taxon>
        <taxon>Dinophyceae</taxon>
        <taxon>Gonyaulacales</taxon>
        <taxon>Pyrocystaceae</taxon>
        <taxon>Alexandrium</taxon>
    </lineage>
</organism>
<feature type="region of interest" description="Disordered" evidence="11">
    <location>
        <begin position="1"/>
        <end position="75"/>
    </location>
</feature>
<feature type="compositionally biased region" description="Low complexity" evidence="11">
    <location>
        <begin position="49"/>
        <end position="58"/>
    </location>
</feature>
<keyword evidence="9 10" id="KW-0456">Lyase</keyword>
<keyword evidence="4 10" id="KW-0479">Metal-binding</keyword>
<dbReference type="GO" id="GO:0046872">
    <property type="term" value="F:metal ion binding"/>
    <property type="evidence" value="ECO:0007669"/>
    <property type="project" value="UniProtKB-KW"/>
</dbReference>
<keyword evidence="7 10" id="KW-0496">Mitochondrion</keyword>
<feature type="compositionally biased region" description="Basic and acidic residues" evidence="11">
    <location>
        <begin position="10"/>
        <end position="24"/>
    </location>
</feature>
<evidence type="ECO:0000256" key="7">
    <source>
        <dbReference type="ARBA" id="ARBA00023128"/>
    </source>
</evidence>
<gene>
    <name evidence="12" type="ORF">AMON00008_LOCUS53120</name>
</gene>
<evidence type="ECO:0000256" key="1">
    <source>
        <dbReference type="ARBA" id="ARBA00004273"/>
    </source>
</evidence>
<evidence type="ECO:0000313" key="12">
    <source>
        <dbReference type="EMBL" id="CAE4651097.1"/>
    </source>
</evidence>
<comment type="subcellular location">
    <subcellularLocation>
        <location evidence="1 10">Mitochondrion inner membrane</location>
    </subcellularLocation>
</comment>
<sequence>MATSACPLGHTRESAPPKGGEERANSSGLAGTAADSSSSSSSTCPMHRSAASADAPAAKQGTGTAASAEAAAQLNHERVESTIPSASGEPFWYPSEKQFYGSAVAKGHQVDPQDMNMVVAIHNAVNERTWQEILRYEHLHSQECPTPRLLRFAGLPGELSPKARLASLLGTTQPFDRHDWHVDRCGTPVRYLVDFYDGKPSPTHPVSIHIDARPEVSWGGVRDRLRLWMRDSGLL</sequence>
<dbReference type="EMBL" id="HBNR01074783">
    <property type="protein sequence ID" value="CAE4651097.1"/>
    <property type="molecule type" value="Transcribed_RNA"/>
</dbReference>
<evidence type="ECO:0000256" key="8">
    <source>
        <dbReference type="ARBA" id="ARBA00023136"/>
    </source>
</evidence>
<evidence type="ECO:0000256" key="2">
    <source>
        <dbReference type="ARBA" id="ARBA00007255"/>
    </source>
</evidence>
<comment type="function">
    <text evidence="10">Lyase that catalyzes the covalent linking of the heme group to the cytochrome C apoprotein to produce the mature functional cytochrome.</text>
</comment>
<comment type="catalytic activity">
    <reaction evidence="10">
        <text>holo-[cytochrome c] = apo-[cytochrome c] + heme b</text>
        <dbReference type="Rhea" id="RHEA:22648"/>
        <dbReference type="Rhea" id="RHEA-COMP:10725"/>
        <dbReference type="Rhea" id="RHEA-COMP:10726"/>
        <dbReference type="ChEBI" id="CHEBI:29950"/>
        <dbReference type="ChEBI" id="CHEBI:60344"/>
        <dbReference type="ChEBI" id="CHEBI:83739"/>
        <dbReference type="EC" id="4.4.1.17"/>
    </reaction>
</comment>
<dbReference type="GO" id="GO:0004408">
    <property type="term" value="F:holocytochrome-c synthase activity"/>
    <property type="evidence" value="ECO:0007669"/>
    <property type="project" value="UniProtKB-EC"/>
</dbReference>
<evidence type="ECO:0000256" key="3">
    <source>
        <dbReference type="ARBA" id="ARBA00022617"/>
    </source>
</evidence>
<dbReference type="GO" id="GO:0005743">
    <property type="term" value="C:mitochondrial inner membrane"/>
    <property type="evidence" value="ECO:0007669"/>
    <property type="project" value="UniProtKB-SubCell"/>
</dbReference>
<evidence type="ECO:0000256" key="11">
    <source>
        <dbReference type="SAM" id="MobiDB-lite"/>
    </source>
</evidence>
<dbReference type="PANTHER" id="PTHR12743">
    <property type="entry name" value="CYTOCHROME C1 HEME LYASE"/>
    <property type="match status" value="1"/>
</dbReference>
<dbReference type="AlphaFoldDB" id="A0A7S4SND9"/>
<keyword evidence="5 10" id="KW-0999">Mitochondrion inner membrane</keyword>
<keyword evidence="8 10" id="KW-0472">Membrane</keyword>
<evidence type="ECO:0000256" key="5">
    <source>
        <dbReference type="ARBA" id="ARBA00022792"/>
    </source>
</evidence>
<reference evidence="12" key="1">
    <citation type="submission" date="2021-01" db="EMBL/GenBank/DDBJ databases">
        <authorList>
            <person name="Corre E."/>
            <person name="Pelletier E."/>
            <person name="Niang G."/>
            <person name="Scheremetjew M."/>
            <person name="Finn R."/>
            <person name="Kale V."/>
            <person name="Holt S."/>
            <person name="Cochrane G."/>
            <person name="Meng A."/>
            <person name="Brown T."/>
            <person name="Cohen L."/>
        </authorList>
    </citation>
    <scope>NUCLEOTIDE SEQUENCE</scope>
    <source>
        <strain evidence="12">CCMP3105</strain>
    </source>
</reference>
<dbReference type="EC" id="4.4.1.17" evidence="10"/>
<proteinExistence type="inferred from homology"/>
<name>A0A7S4SND9_9DINO</name>
<accession>A0A7S4SND9</accession>
<dbReference type="Pfam" id="PF01265">
    <property type="entry name" value="Cyto_heme_lyase"/>
    <property type="match status" value="1"/>
</dbReference>
<evidence type="ECO:0000256" key="6">
    <source>
        <dbReference type="ARBA" id="ARBA00023004"/>
    </source>
</evidence>
<evidence type="ECO:0000256" key="9">
    <source>
        <dbReference type="ARBA" id="ARBA00023239"/>
    </source>
</evidence>
<evidence type="ECO:0000256" key="4">
    <source>
        <dbReference type="ARBA" id="ARBA00022723"/>
    </source>
</evidence>
<dbReference type="PROSITE" id="PS00822">
    <property type="entry name" value="CYTO_HEME_LYASE_2"/>
    <property type="match status" value="1"/>
</dbReference>